<comment type="catalytic activity">
    <reaction evidence="8">
        <text>a 6-O-methyl-2'-deoxyguanosine in DNA + L-cysteinyl-[protein] = S-methyl-L-cysteinyl-[protein] + a 2'-deoxyguanosine in DNA</text>
        <dbReference type="Rhea" id="RHEA:24000"/>
        <dbReference type="Rhea" id="RHEA-COMP:10131"/>
        <dbReference type="Rhea" id="RHEA-COMP:10132"/>
        <dbReference type="Rhea" id="RHEA-COMP:11367"/>
        <dbReference type="Rhea" id="RHEA-COMP:11368"/>
        <dbReference type="ChEBI" id="CHEBI:29950"/>
        <dbReference type="ChEBI" id="CHEBI:82612"/>
        <dbReference type="ChEBI" id="CHEBI:85445"/>
        <dbReference type="ChEBI" id="CHEBI:85448"/>
        <dbReference type="EC" id="2.1.1.63"/>
    </reaction>
</comment>
<comment type="catalytic activity">
    <reaction evidence="1">
        <text>a 4-O-methyl-thymidine in DNA + L-cysteinyl-[protein] = a thymidine in DNA + S-methyl-L-cysteinyl-[protein]</text>
        <dbReference type="Rhea" id="RHEA:53428"/>
        <dbReference type="Rhea" id="RHEA-COMP:10131"/>
        <dbReference type="Rhea" id="RHEA-COMP:10132"/>
        <dbReference type="Rhea" id="RHEA-COMP:13555"/>
        <dbReference type="Rhea" id="RHEA-COMP:13556"/>
        <dbReference type="ChEBI" id="CHEBI:29950"/>
        <dbReference type="ChEBI" id="CHEBI:82612"/>
        <dbReference type="ChEBI" id="CHEBI:137386"/>
        <dbReference type="ChEBI" id="CHEBI:137387"/>
        <dbReference type="EC" id="2.1.1.63"/>
    </reaction>
</comment>
<evidence type="ECO:0000256" key="2">
    <source>
        <dbReference type="ARBA" id="ARBA00008711"/>
    </source>
</evidence>
<evidence type="ECO:0000256" key="5">
    <source>
        <dbReference type="ARBA" id="ARBA00022679"/>
    </source>
</evidence>
<dbReference type="GO" id="GO:0006281">
    <property type="term" value="P:DNA repair"/>
    <property type="evidence" value="ECO:0007669"/>
    <property type="project" value="UniProtKB-KW"/>
</dbReference>
<evidence type="ECO:0000256" key="4">
    <source>
        <dbReference type="ARBA" id="ARBA00022603"/>
    </source>
</evidence>
<dbReference type="GO" id="GO:0003908">
    <property type="term" value="F:methylated-DNA-[protein]-cysteine S-methyltransferase activity"/>
    <property type="evidence" value="ECO:0007669"/>
    <property type="project" value="UniProtKB-EC"/>
</dbReference>
<dbReference type="PROSITE" id="PS00374">
    <property type="entry name" value="MGMT"/>
    <property type="match status" value="1"/>
</dbReference>
<dbReference type="CDD" id="cd06445">
    <property type="entry name" value="ATase"/>
    <property type="match status" value="1"/>
</dbReference>
<dbReference type="Pfam" id="PF02870">
    <property type="entry name" value="Methyltransf_1N"/>
    <property type="match status" value="1"/>
</dbReference>
<dbReference type="Proteomes" id="UP000638263">
    <property type="component" value="Unassembled WGS sequence"/>
</dbReference>
<keyword evidence="12" id="KW-1185">Reference proteome</keyword>
<dbReference type="FunFam" id="1.10.10.10:FF:000214">
    <property type="entry name" value="Methylated-DNA--protein-cysteine methyltransferase"/>
    <property type="match status" value="1"/>
</dbReference>
<dbReference type="InterPro" id="IPR036631">
    <property type="entry name" value="MGMT_N_sf"/>
</dbReference>
<dbReference type="SUPFAM" id="SSF53155">
    <property type="entry name" value="Methylated DNA-protein cysteine methyltransferase domain"/>
    <property type="match status" value="1"/>
</dbReference>
<dbReference type="SUPFAM" id="SSF46767">
    <property type="entry name" value="Methylated DNA-protein cysteine methyltransferase, C-terminal domain"/>
    <property type="match status" value="1"/>
</dbReference>
<evidence type="ECO:0000256" key="1">
    <source>
        <dbReference type="ARBA" id="ARBA00001286"/>
    </source>
</evidence>
<evidence type="ECO:0000313" key="12">
    <source>
        <dbReference type="Proteomes" id="UP000638263"/>
    </source>
</evidence>
<evidence type="ECO:0000259" key="9">
    <source>
        <dbReference type="Pfam" id="PF01035"/>
    </source>
</evidence>
<dbReference type="InterPro" id="IPR036217">
    <property type="entry name" value="MethylDNA_cys_MeTrfase_DNAb"/>
</dbReference>
<dbReference type="InterPro" id="IPR008332">
    <property type="entry name" value="MethylG_MeTrfase_N"/>
</dbReference>
<comment type="similarity">
    <text evidence="2">Belongs to the MGMT family.</text>
</comment>
<dbReference type="EMBL" id="BMMH01000005">
    <property type="protein sequence ID" value="GGL14157.1"/>
    <property type="molecule type" value="Genomic_DNA"/>
</dbReference>
<reference evidence="11" key="2">
    <citation type="submission" date="2020-09" db="EMBL/GenBank/DDBJ databases">
        <authorList>
            <person name="Sun Q."/>
            <person name="Zhou Y."/>
        </authorList>
    </citation>
    <scope>NUCLEOTIDE SEQUENCE</scope>
    <source>
        <strain evidence="11">CGMCC 4.3508</strain>
    </source>
</reference>
<feature type="domain" description="Methylated-DNA-[protein]-cysteine S-methyltransferase DNA binding" evidence="9">
    <location>
        <begin position="126"/>
        <end position="204"/>
    </location>
</feature>
<sequence>MDTRKNSPRDRGVDALFPIAPDALARLHEQLEHRAQRDGLVDIAYRTVDSPVGTLLLASTERGLIRVAYHSEQFDRVLDALAAKISPRVLRMPSRLDGPARQLDEYFTGHRRVFELPLDYSLSAGFRQTVQHYLPHIGYGHTATYKQVAESVGNPRAVRAVGTACATNPLPVVVPCHRVVRSDGGLGGYIGGLDAKTTLLHLEAAI</sequence>
<gene>
    <name evidence="11" type="ORF">GCM10011588_30850</name>
</gene>
<evidence type="ECO:0000256" key="7">
    <source>
        <dbReference type="ARBA" id="ARBA00023204"/>
    </source>
</evidence>
<dbReference type="Gene3D" id="1.10.10.10">
    <property type="entry name" value="Winged helix-like DNA-binding domain superfamily/Winged helix DNA-binding domain"/>
    <property type="match status" value="1"/>
</dbReference>
<name>A0A917RLD7_9NOCA</name>
<dbReference type="Gene3D" id="3.30.160.70">
    <property type="entry name" value="Methylated DNA-protein cysteine methyltransferase domain"/>
    <property type="match status" value="1"/>
</dbReference>
<dbReference type="AlphaFoldDB" id="A0A917RLD7"/>
<keyword evidence="6" id="KW-0227">DNA damage</keyword>
<accession>A0A917RLD7</accession>
<dbReference type="PANTHER" id="PTHR10815:SF5">
    <property type="entry name" value="METHYLATED-DNA--PROTEIN-CYSTEINE METHYLTRANSFERASE"/>
    <property type="match status" value="1"/>
</dbReference>
<evidence type="ECO:0000256" key="6">
    <source>
        <dbReference type="ARBA" id="ARBA00022763"/>
    </source>
</evidence>
<comment type="caution">
    <text evidence="11">The sequence shown here is derived from an EMBL/GenBank/DDBJ whole genome shotgun (WGS) entry which is preliminary data.</text>
</comment>
<keyword evidence="7" id="KW-0234">DNA repair</keyword>
<feature type="domain" description="Methylguanine DNA methyltransferase ribonuclease-like" evidence="10">
    <location>
        <begin position="43"/>
        <end position="120"/>
    </location>
</feature>
<dbReference type="NCBIfam" id="TIGR00589">
    <property type="entry name" value="ogt"/>
    <property type="match status" value="1"/>
</dbReference>
<protein>
    <recommendedName>
        <fullName evidence="3">methylated-DNA--[protein]-cysteine S-methyltransferase</fullName>
        <ecNumber evidence="3">2.1.1.63</ecNumber>
    </recommendedName>
</protein>
<dbReference type="InterPro" id="IPR014048">
    <property type="entry name" value="MethylDNA_cys_MeTrfase_DNA-bd"/>
</dbReference>
<dbReference type="PANTHER" id="PTHR10815">
    <property type="entry name" value="METHYLATED-DNA--PROTEIN-CYSTEINE METHYLTRANSFERASE"/>
    <property type="match status" value="1"/>
</dbReference>
<dbReference type="GO" id="GO:0032259">
    <property type="term" value="P:methylation"/>
    <property type="evidence" value="ECO:0007669"/>
    <property type="project" value="UniProtKB-KW"/>
</dbReference>
<dbReference type="Pfam" id="PF01035">
    <property type="entry name" value="DNA_binding_1"/>
    <property type="match status" value="1"/>
</dbReference>
<dbReference type="EC" id="2.1.1.63" evidence="3"/>
<evidence type="ECO:0000259" key="10">
    <source>
        <dbReference type="Pfam" id="PF02870"/>
    </source>
</evidence>
<evidence type="ECO:0000256" key="8">
    <source>
        <dbReference type="ARBA" id="ARBA00049348"/>
    </source>
</evidence>
<dbReference type="InterPro" id="IPR036388">
    <property type="entry name" value="WH-like_DNA-bd_sf"/>
</dbReference>
<evidence type="ECO:0000256" key="3">
    <source>
        <dbReference type="ARBA" id="ARBA00011918"/>
    </source>
</evidence>
<organism evidence="11 12">
    <name type="scientific">Nocardia jinanensis</name>
    <dbReference type="NCBI Taxonomy" id="382504"/>
    <lineage>
        <taxon>Bacteria</taxon>
        <taxon>Bacillati</taxon>
        <taxon>Actinomycetota</taxon>
        <taxon>Actinomycetes</taxon>
        <taxon>Mycobacteriales</taxon>
        <taxon>Nocardiaceae</taxon>
        <taxon>Nocardia</taxon>
    </lineage>
</organism>
<proteinExistence type="inferred from homology"/>
<dbReference type="InterPro" id="IPR001497">
    <property type="entry name" value="MethylDNA_cys_MeTrfase_AS"/>
</dbReference>
<evidence type="ECO:0000313" key="11">
    <source>
        <dbReference type="EMBL" id="GGL14157.1"/>
    </source>
</evidence>
<reference evidence="11" key="1">
    <citation type="journal article" date="2014" name="Int. J. Syst. Evol. Microbiol.">
        <title>Complete genome sequence of Corynebacterium casei LMG S-19264T (=DSM 44701T), isolated from a smear-ripened cheese.</title>
        <authorList>
            <consortium name="US DOE Joint Genome Institute (JGI-PGF)"/>
            <person name="Walter F."/>
            <person name="Albersmeier A."/>
            <person name="Kalinowski J."/>
            <person name="Ruckert C."/>
        </authorList>
    </citation>
    <scope>NUCLEOTIDE SEQUENCE</scope>
    <source>
        <strain evidence="11">CGMCC 4.3508</strain>
    </source>
</reference>
<keyword evidence="5" id="KW-0808">Transferase</keyword>
<keyword evidence="4 11" id="KW-0489">Methyltransferase</keyword>